<gene>
    <name evidence="2" type="ORF">B0H24_101277</name>
    <name evidence="1" type="ORF">BY455_11377</name>
</gene>
<dbReference type="EMBL" id="PTIU01000012">
    <property type="protein sequence ID" value="PPK54633.1"/>
    <property type="molecule type" value="Genomic_DNA"/>
</dbReference>
<dbReference type="EMBL" id="PTIT01000013">
    <property type="protein sequence ID" value="PPK51380.1"/>
    <property type="molecule type" value="Genomic_DNA"/>
</dbReference>
<accession>A0A2S6G6H4</accession>
<dbReference type="Proteomes" id="UP000239446">
    <property type="component" value="Unassembled WGS sequence"/>
</dbReference>
<name>A0A2S6G6H4_9GAMM</name>
<evidence type="ECO:0000313" key="2">
    <source>
        <dbReference type="EMBL" id="PPK54633.1"/>
    </source>
</evidence>
<dbReference type="AlphaFoldDB" id="A0A2S6G6H4"/>
<organism evidence="2 3">
    <name type="scientific">Marinobacter persicus</name>
    <dbReference type="NCBI Taxonomy" id="930118"/>
    <lineage>
        <taxon>Bacteria</taxon>
        <taxon>Pseudomonadati</taxon>
        <taxon>Pseudomonadota</taxon>
        <taxon>Gammaproteobacteria</taxon>
        <taxon>Pseudomonadales</taxon>
        <taxon>Marinobacteraceae</taxon>
        <taxon>Marinobacter</taxon>
    </lineage>
</organism>
<dbReference type="RefSeq" id="WP_104416254.1">
    <property type="nucleotide sequence ID" value="NZ_PTIT01000013.1"/>
</dbReference>
<protein>
    <submittedName>
        <fullName evidence="2">Uncharacterized protein</fullName>
    </submittedName>
</protein>
<evidence type="ECO:0000313" key="3">
    <source>
        <dbReference type="Proteomes" id="UP000239446"/>
    </source>
</evidence>
<keyword evidence="4" id="KW-1185">Reference proteome</keyword>
<dbReference type="OrthoDB" id="5616219at2"/>
<reference evidence="1 4" key="1">
    <citation type="submission" date="2018-02" db="EMBL/GenBank/DDBJ databases">
        <title>Deep subsurface shale carbon reservoir microbial communities from Ohio and West Virginia, USA.</title>
        <authorList>
            <person name="Wrighton K."/>
        </authorList>
    </citation>
    <scope>NUCLEOTIDE SEQUENCE [LARGE SCALE GENOMIC DNA]</scope>
    <source>
        <strain evidence="1 4">UTICA-S1B6</strain>
    </source>
</reference>
<evidence type="ECO:0000313" key="1">
    <source>
        <dbReference type="EMBL" id="PPK51380.1"/>
    </source>
</evidence>
<evidence type="ECO:0000313" key="4">
    <source>
        <dbReference type="Proteomes" id="UP000239648"/>
    </source>
</evidence>
<comment type="caution">
    <text evidence="2">The sequence shown here is derived from an EMBL/GenBank/DDBJ whole genome shotgun (WGS) entry which is preliminary data.</text>
</comment>
<dbReference type="Proteomes" id="UP000239648">
    <property type="component" value="Unassembled WGS sequence"/>
</dbReference>
<sequence length="74" mass="8686">MYAIEFEADIQNGTVKIPEMYRQLDNAHAKIVLMVNDESFQAQRETELDFTNTDIKAFSGRDALDIQRTMRDEW</sequence>
<proteinExistence type="predicted"/>
<reference evidence="2 3" key="2">
    <citation type="submission" date="2018-02" db="EMBL/GenBank/DDBJ databases">
        <title>Subsurface microbial communities from deep shales in Ohio and West Virginia, USA.</title>
        <authorList>
            <person name="Wrighton K."/>
        </authorList>
    </citation>
    <scope>NUCLEOTIDE SEQUENCE [LARGE SCALE GENOMIC DNA]</scope>
    <source>
        <strain evidence="2 3">UTICA-S1B9</strain>
    </source>
</reference>